<dbReference type="GO" id="GO:0003700">
    <property type="term" value="F:DNA-binding transcription factor activity"/>
    <property type="evidence" value="ECO:0007669"/>
    <property type="project" value="TreeGrafter"/>
</dbReference>
<feature type="domain" description="HTH tetR-type" evidence="6">
    <location>
        <begin position="43"/>
        <end position="103"/>
    </location>
</feature>
<keyword evidence="3" id="KW-0804">Transcription</keyword>
<keyword evidence="2 4" id="KW-0238">DNA-binding</keyword>
<dbReference type="OrthoDB" id="4537491at2"/>
<evidence type="ECO:0000256" key="2">
    <source>
        <dbReference type="ARBA" id="ARBA00023125"/>
    </source>
</evidence>
<accession>A0A541B3Y3</accession>
<gene>
    <name evidence="7" type="ORF">FK531_15690</name>
</gene>
<dbReference type="PANTHER" id="PTHR30055:SF234">
    <property type="entry name" value="HTH-TYPE TRANSCRIPTIONAL REGULATOR BETI"/>
    <property type="match status" value="1"/>
</dbReference>
<dbReference type="PANTHER" id="PTHR30055">
    <property type="entry name" value="HTH-TYPE TRANSCRIPTIONAL REGULATOR RUTR"/>
    <property type="match status" value="1"/>
</dbReference>
<sequence>MKKSTGAPRLDDHCPGQEPVVASRHVSSPSFESTRRRLTEKQAETVDRLTQAGVEVLREQEFAGLTVRAVASRAGVGPATAYTYFSSKEHLVAEIFWRRLQSSPVVDGDGLDRTARVLAVLRNIALLIADEPAVSAAVTNALLGADPDVEHLRGRIGAEIHGRLAAALGPGSDPDLIETLELLYAGALLRAGMGYGTYAHIAGRLEASARLILE</sequence>
<evidence type="ECO:0000256" key="4">
    <source>
        <dbReference type="PROSITE-ProRule" id="PRU00335"/>
    </source>
</evidence>
<evidence type="ECO:0000256" key="3">
    <source>
        <dbReference type="ARBA" id="ARBA00023163"/>
    </source>
</evidence>
<proteinExistence type="predicted"/>
<dbReference type="PROSITE" id="PS50977">
    <property type="entry name" value="HTH_TETR_2"/>
    <property type="match status" value="1"/>
</dbReference>
<evidence type="ECO:0000313" key="7">
    <source>
        <dbReference type="EMBL" id="TQF67022.1"/>
    </source>
</evidence>
<evidence type="ECO:0000259" key="6">
    <source>
        <dbReference type="PROSITE" id="PS50977"/>
    </source>
</evidence>
<dbReference type="Pfam" id="PF00440">
    <property type="entry name" value="TetR_N"/>
    <property type="match status" value="1"/>
</dbReference>
<dbReference type="InterPro" id="IPR050109">
    <property type="entry name" value="HTH-type_TetR-like_transc_reg"/>
</dbReference>
<evidence type="ECO:0000256" key="1">
    <source>
        <dbReference type="ARBA" id="ARBA00023015"/>
    </source>
</evidence>
<evidence type="ECO:0000313" key="8">
    <source>
        <dbReference type="Proteomes" id="UP000316256"/>
    </source>
</evidence>
<dbReference type="Proteomes" id="UP000316256">
    <property type="component" value="Unassembled WGS sequence"/>
</dbReference>
<name>A0A541B3Y3_9NOCA</name>
<feature type="DNA-binding region" description="H-T-H motif" evidence="4">
    <location>
        <begin position="66"/>
        <end position="85"/>
    </location>
</feature>
<dbReference type="Gene3D" id="1.10.357.10">
    <property type="entry name" value="Tetracycline Repressor, domain 2"/>
    <property type="match status" value="1"/>
</dbReference>
<dbReference type="AlphaFoldDB" id="A0A541B3Y3"/>
<comment type="caution">
    <text evidence="7">The sequence shown here is derived from an EMBL/GenBank/DDBJ whole genome shotgun (WGS) entry which is preliminary data.</text>
</comment>
<dbReference type="InterPro" id="IPR001647">
    <property type="entry name" value="HTH_TetR"/>
</dbReference>
<feature type="region of interest" description="Disordered" evidence="5">
    <location>
        <begin position="1"/>
        <end position="39"/>
    </location>
</feature>
<protein>
    <submittedName>
        <fullName evidence="7">TetR/AcrR family transcriptional regulator</fullName>
    </submittedName>
</protein>
<evidence type="ECO:0000256" key="5">
    <source>
        <dbReference type="SAM" id="MobiDB-lite"/>
    </source>
</evidence>
<organism evidence="7 8">
    <name type="scientific">Rhodococcus spelaei</name>
    <dbReference type="NCBI Taxonomy" id="2546320"/>
    <lineage>
        <taxon>Bacteria</taxon>
        <taxon>Bacillati</taxon>
        <taxon>Actinomycetota</taxon>
        <taxon>Actinomycetes</taxon>
        <taxon>Mycobacteriales</taxon>
        <taxon>Nocardiaceae</taxon>
        <taxon>Rhodococcus</taxon>
    </lineage>
</organism>
<dbReference type="InterPro" id="IPR009057">
    <property type="entry name" value="Homeodomain-like_sf"/>
</dbReference>
<dbReference type="GO" id="GO:0000976">
    <property type="term" value="F:transcription cis-regulatory region binding"/>
    <property type="evidence" value="ECO:0007669"/>
    <property type="project" value="TreeGrafter"/>
</dbReference>
<keyword evidence="8" id="KW-1185">Reference proteome</keyword>
<dbReference type="EMBL" id="VIGH01000007">
    <property type="protein sequence ID" value="TQF67022.1"/>
    <property type="molecule type" value="Genomic_DNA"/>
</dbReference>
<reference evidence="7 8" key="1">
    <citation type="submission" date="2019-06" db="EMBL/GenBank/DDBJ databases">
        <title>Rhodococcus spaelei sp. nov., isolated from a cave.</title>
        <authorList>
            <person name="Lee S.D."/>
        </authorList>
    </citation>
    <scope>NUCLEOTIDE SEQUENCE [LARGE SCALE GENOMIC DNA]</scope>
    <source>
        <strain evidence="7 8">C9-5</strain>
    </source>
</reference>
<dbReference type="PRINTS" id="PR00455">
    <property type="entry name" value="HTHTETR"/>
</dbReference>
<keyword evidence="1" id="KW-0805">Transcription regulation</keyword>
<dbReference type="SUPFAM" id="SSF46689">
    <property type="entry name" value="Homeodomain-like"/>
    <property type="match status" value="1"/>
</dbReference>